<dbReference type="Proteomes" id="UP000673975">
    <property type="component" value="Unassembled WGS sequence"/>
</dbReference>
<gene>
    <name evidence="3" type="ORF">NATSA_04870</name>
</gene>
<evidence type="ECO:0000313" key="3">
    <source>
        <dbReference type="EMBL" id="MBP3191993.1"/>
    </source>
</evidence>
<dbReference type="AlphaFoldDB" id="A0A8J7S832"/>
<feature type="domain" description="Deoxynucleoside kinase" evidence="2">
    <location>
        <begin position="7"/>
        <end position="197"/>
    </location>
</feature>
<dbReference type="InterPro" id="IPR027417">
    <property type="entry name" value="P-loop_NTPase"/>
</dbReference>
<protein>
    <submittedName>
        <fullName evidence="3">Deoxynucleoside kinase</fullName>
    </submittedName>
</protein>
<proteinExistence type="predicted"/>
<feature type="binding site" evidence="1">
    <location>
        <begin position="11"/>
        <end position="19"/>
    </location>
    <ligand>
        <name>ATP</name>
        <dbReference type="ChEBI" id="CHEBI:30616"/>
    </ligand>
</feature>
<dbReference type="Gene3D" id="3.40.50.300">
    <property type="entry name" value="P-loop containing nucleotide triphosphate hydrolases"/>
    <property type="match status" value="1"/>
</dbReference>
<sequence length="212" mass="24749">MNQFDFIAIEGVIGAGKTSLARLLAERHNARLVLEEFEENPFLPKFYEDRERYAFQTQLAFLASRFKQQEVLRNRDLFQEMVISDYLFDKDRIFARLNLSGDEMALYDSIYSIMSSIAAKADLVVFIQSSVDRLMQNISSRGRPYEKEISRNYIEELNNAYNHFFHHYSRSPLIIINASEVDFVQDAAHLKYIEDQIFSEPIRSNTTHITPG</sequence>
<evidence type="ECO:0000256" key="1">
    <source>
        <dbReference type="PIRSR" id="PIRSR000705-3"/>
    </source>
</evidence>
<dbReference type="GO" id="GO:0019136">
    <property type="term" value="F:deoxynucleoside kinase activity"/>
    <property type="evidence" value="ECO:0007669"/>
    <property type="project" value="InterPro"/>
</dbReference>
<keyword evidence="1" id="KW-0547">Nucleotide-binding</keyword>
<dbReference type="InterPro" id="IPR050566">
    <property type="entry name" value="Deoxyribonucleoside_kinase"/>
</dbReference>
<dbReference type="InterPro" id="IPR031314">
    <property type="entry name" value="DNK_dom"/>
</dbReference>
<accession>A0A8J7S832</accession>
<keyword evidence="4" id="KW-1185">Reference proteome</keyword>
<dbReference type="EMBL" id="JAFIDN010000003">
    <property type="protein sequence ID" value="MBP3191993.1"/>
    <property type="molecule type" value="Genomic_DNA"/>
</dbReference>
<dbReference type="PIRSF" id="PIRSF000705">
    <property type="entry name" value="DNK"/>
    <property type="match status" value="1"/>
</dbReference>
<dbReference type="RefSeq" id="WP_210510893.1">
    <property type="nucleotide sequence ID" value="NZ_JAFIDN010000003.1"/>
</dbReference>
<dbReference type="PANTHER" id="PTHR10513:SF46">
    <property type="entry name" value="DEOXYGUANOSINE KINASE"/>
    <property type="match status" value="1"/>
</dbReference>
<evidence type="ECO:0000313" key="4">
    <source>
        <dbReference type="Proteomes" id="UP000673975"/>
    </source>
</evidence>
<keyword evidence="3" id="KW-0418">Kinase</keyword>
<dbReference type="InterPro" id="IPR002624">
    <property type="entry name" value="DCK/DGK"/>
</dbReference>
<dbReference type="PANTHER" id="PTHR10513">
    <property type="entry name" value="DEOXYNUCLEOSIDE KINASE"/>
    <property type="match status" value="1"/>
</dbReference>
<name>A0A8J7S832_9BACT</name>
<dbReference type="GO" id="GO:0005524">
    <property type="term" value="F:ATP binding"/>
    <property type="evidence" value="ECO:0007669"/>
    <property type="project" value="UniProtKB-KW"/>
</dbReference>
<evidence type="ECO:0000259" key="2">
    <source>
        <dbReference type="Pfam" id="PF01712"/>
    </source>
</evidence>
<dbReference type="GO" id="GO:0005737">
    <property type="term" value="C:cytoplasm"/>
    <property type="evidence" value="ECO:0007669"/>
    <property type="project" value="TreeGrafter"/>
</dbReference>
<dbReference type="SUPFAM" id="SSF52540">
    <property type="entry name" value="P-loop containing nucleoside triphosphate hydrolases"/>
    <property type="match status" value="1"/>
</dbReference>
<keyword evidence="3" id="KW-0808">Transferase</keyword>
<reference evidence="3" key="1">
    <citation type="submission" date="2021-02" db="EMBL/GenBank/DDBJ databases">
        <title>Natronogracilivirga saccharolytica gen. nov. sp. nov. a new anaerobic, haloalkiliphilic carbohydrate-fermenting bacterium from soda lake and proposing of Cyclonatronumiaceae fam. nov. in the phylum Balneolaeota.</title>
        <authorList>
            <person name="Zhilina T.N."/>
            <person name="Sorokin D.Y."/>
            <person name="Zavarzina D.G."/>
            <person name="Toshchakov S.V."/>
            <person name="Kublanov I.V."/>
        </authorList>
    </citation>
    <scope>NUCLEOTIDE SEQUENCE</scope>
    <source>
        <strain evidence="3">Z-1702</strain>
    </source>
</reference>
<comment type="caution">
    <text evidence="3">The sequence shown here is derived from an EMBL/GenBank/DDBJ whole genome shotgun (WGS) entry which is preliminary data.</text>
</comment>
<dbReference type="CDD" id="cd01673">
    <property type="entry name" value="dNK"/>
    <property type="match status" value="1"/>
</dbReference>
<dbReference type="Pfam" id="PF01712">
    <property type="entry name" value="dNK"/>
    <property type="match status" value="1"/>
</dbReference>
<keyword evidence="1" id="KW-0067">ATP-binding</keyword>
<organism evidence="3 4">
    <name type="scientific">Natronogracilivirga saccharolytica</name>
    <dbReference type="NCBI Taxonomy" id="2812953"/>
    <lineage>
        <taxon>Bacteria</taxon>
        <taxon>Pseudomonadati</taxon>
        <taxon>Balneolota</taxon>
        <taxon>Balneolia</taxon>
        <taxon>Balneolales</taxon>
        <taxon>Cyclonatronaceae</taxon>
        <taxon>Natronogracilivirga</taxon>
    </lineage>
</organism>